<comment type="caution">
    <text evidence="3">The sequence shown here is derived from an EMBL/GenBank/DDBJ whole genome shotgun (WGS) entry which is preliminary data.</text>
</comment>
<proteinExistence type="predicted"/>
<organism evidence="3 4">
    <name type="scientific">Parthenolecanium corni</name>
    <dbReference type="NCBI Taxonomy" id="536013"/>
    <lineage>
        <taxon>Eukaryota</taxon>
        <taxon>Metazoa</taxon>
        <taxon>Ecdysozoa</taxon>
        <taxon>Arthropoda</taxon>
        <taxon>Hexapoda</taxon>
        <taxon>Insecta</taxon>
        <taxon>Pterygota</taxon>
        <taxon>Neoptera</taxon>
        <taxon>Paraneoptera</taxon>
        <taxon>Hemiptera</taxon>
        <taxon>Sternorrhyncha</taxon>
        <taxon>Coccoidea</taxon>
        <taxon>Coccidae</taxon>
        <taxon>Parthenolecanium</taxon>
    </lineage>
</organism>
<dbReference type="PANTHER" id="PTHR10132:SF14">
    <property type="entry name" value="SARCOGLYCAN ALPHA, ISOFORM C"/>
    <property type="match status" value="1"/>
</dbReference>
<feature type="transmembrane region" description="Helical" evidence="1">
    <location>
        <begin position="223"/>
        <end position="245"/>
    </location>
</feature>
<evidence type="ECO:0000313" key="3">
    <source>
        <dbReference type="EMBL" id="KAK7601155.1"/>
    </source>
</evidence>
<feature type="domain" description="Sarcoglycan alpha/epsilon second" evidence="2">
    <location>
        <begin position="50"/>
        <end position="172"/>
    </location>
</feature>
<dbReference type="GO" id="GO:0016012">
    <property type="term" value="C:sarcoglycan complex"/>
    <property type="evidence" value="ECO:0007669"/>
    <property type="project" value="InterPro"/>
</dbReference>
<dbReference type="InterPro" id="IPR048347">
    <property type="entry name" value="Sarcoglycan_C"/>
</dbReference>
<evidence type="ECO:0000256" key="1">
    <source>
        <dbReference type="SAM" id="Phobius"/>
    </source>
</evidence>
<keyword evidence="4" id="KW-1185">Reference proteome</keyword>
<evidence type="ECO:0000259" key="2">
    <source>
        <dbReference type="Pfam" id="PF20989"/>
    </source>
</evidence>
<reference evidence="3 4" key="1">
    <citation type="submission" date="2024-03" db="EMBL/GenBank/DDBJ databases">
        <title>Adaptation during the transition from Ophiocordyceps entomopathogen to insect associate is accompanied by gene loss and intensified selection.</title>
        <authorList>
            <person name="Ward C.M."/>
            <person name="Onetto C.A."/>
            <person name="Borneman A.R."/>
        </authorList>
    </citation>
    <scope>NUCLEOTIDE SEQUENCE [LARGE SCALE GENOMIC DNA]</scope>
    <source>
        <strain evidence="3">AWRI1</strain>
        <tissue evidence="3">Single Adult Female</tissue>
    </source>
</reference>
<sequence>MIRTLIWIGIHYLINMHSCQEIDINVNITQLFIYKISPEMLSWNDKEYSNYEVHLRIRNLDIEDMLRDKSKQNNLIEIFEENFWRESRGKLYVTFMAVSDNEGYQLPPNPNDTVGVMVHLGSATNFSEELFNLQNETMPLAKHCPSFYKRITVERFFRPKNFIIDWCSFRLVTLNKCDHSSSSAEQRATNDCNLADNNTSDRTLRTDKEFSILKEELPKALKYGLTTLSVIIPTMFCCIIFTFWLSSFLCFNNEKLHDPSSDDYFETIFFICEDSIRKRQEMKPPEYQDGDADSELLFHF</sequence>
<keyword evidence="1" id="KW-0812">Transmembrane</keyword>
<keyword evidence="1" id="KW-1133">Transmembrane helix</keyword>
<dbReference type="Proteomes" id="UP001367676">
    <property type="component" value="Unassembled WGS sequence"/>
</dbReference>
<name>A0AAN9TL57_9HEMI</name>
<dbReference type="InterPro" id="IPR008908">
    <property type="entry name" value="Sarcoglycan_alpha/epsilon"/>
</dbReference>
<dbReference type="EMBL" id="JBBCAQ010000010">
    <property type="protein sequence ID" value="KAK7601155.1"/>
    <property type="molecule type" value="Genomic_DNA"/>
</dbReference>
<protein>
    <recommendedName>
        <fullName evidence="2">Sarcoglycan alpha/epsilon second domain-containing protein</fullName>
    </recommendedName>
</protein>
<accession>A0AAN9TL57</accession>
<dbReference type="Pfam" id="PF20989">
    <property type="entry name" value="Sarcoglycan_2_C"/>
    <property type="match status" value="1"/>
</dbReference>
<keyword evidence="1" id="KW-0472">Membrane</keyword>
<gene>
    <name evidence="3" type="ORF">V9T40_008596</name>
</gene>
<dbReference type="AlphaFoldDB" id="A0AAN9TL57"/>
<evidence type="ECO:0000313" key="4">
    <source>
        <dbReference type="Proteomes" id="UP001367676"/>
    </source>
</evidence>
<dbReference type="PANTHER" id="PTHR10132">
    <property type="entry name" value="ALPHA-/EPSILON-SARCOGLYCAN FAMILY MEMBER"/>
    <property type="match status" value="1"/>
</dbReference>